<organism evidence="4 5">
    <name type="scientific">Chryseosolibacter histidini</name>
    <dbReference type="NCBI Taxonomy" id="2782349"/>
    <lineage>
        <taxon>Bacteria</taxon>
        <taxon>Pseudomonadati</taxon>
        <taxon>Bacteroidota</taxon>
        <taxon>Cytophagia</taxon>
        <taxon>Cytophagales</taxon>
        <taxon>Chryseotaleaceae</taxon>
        <taxon>Chryseosolibacter</taxon>
    </lineage>
</organism>
<sequence>MNLETCLLVTDDPDDHQVFSEALSEISPGIVLVVVPDSEKAIELLKSKKFIPDYIFLDLSMHGVRGYDFLRILKSDDDLKRIPAVVYGGDGELEDARDVDIAAFFSKDYNYSELRRFLKDILNVS</sequence>
<dbReference type="PANTHER" id="PTHR44591">
    <property type="entry name" value="STRESS RESPONSE REGULATOR PROTEIN 1"/>
    <property type="match status" value="1"/>
</dbReference>
<comment type="caution">
    <text evidence="4">The sequence shown here is derived from an EMBL/GenBank/DDBJ whole genome shotgun (WGS) entry which is preliminary data.</text>
</comment>
<dbReference type="PROSITE" id="PS50110">
    <property type="entry name" value="RESPONSE_REGULATORY"/>
    <property type="match status" value="1"/>
</dbReference>
<feature type="domain" description="Response regulatory" evidence="3">
    <location>
        <begin position="5"/>
        <end position="122"/>
    </location>
</feature>
<dbReference type="Pfam" id="PF00072">
    <property type="entry name" value="Response_reg"/>
    <property type="match status" value="1"/>
</dbReference>
<dbReference type="InterPro" id="IPR050595">
    <property type="entry name" value="Bact_response_regulator"/>
</dbReference>
<dbReference type="InterPro" id="IPR011006">
    <property type="entry name" value="CheY-like_superfamily"/>
</dbReference>
<dbReference type="SMART" id="SM00448">
    <property type="entry name" value="REC"/>
    <property type="match status" value="1"/>
</dbReference>
<gene>
    <name evidence="4" type="ORF">KK083_28185</name>
</gene>
<dbReference type="PANTHER" id="PTHR44591:SF3">
    <property type="entry name" value="RESPONSE REGULATORY DOMAIN-CONTAINING PROTEIN"/>
    <property type="match status" value="1"/>
</dbReference>
<keyword evidence="1 2" id="KW-0597">Phosphoprotein</keyword>
<feature type="modified residue" description="4-aspartylphosphate" evidence="2">
    <location>
        <position position="58"/>
    </location>
</feature>
<reference evidence="4 5" key="1">
    <citation type="submission" date="2021-05" db="EMBL/GenBank/DDBJ databases">
        <title>A Polyphasic approach of four new species of the genus Ohtaekwangia: Ohtaekwangia histidinii sp. nov., Ohtaekwangia cretensis sp. nov., Ohtaekwangia indiensis sp. nov., Ohtaekwangia reichenbachii sp. nov. from diverse environment.</title>
        <authorList>
            <person name="Octaviana S."/>
        </authorList>
    </citation>
    <scope>NUCLEOTIDE SEQUENCE [LARGE SCALE GENOMIC DNA]</scope>
    <source>
        <strain evidence="4 5">PWU4</strain>
    </source>
</reference>
<proteinExistence type="predicted"/>
<dbReference type="InterPro" id="IPR001789">
    <property type="entry name" value="Sig_transdc_resp-reg_receiver"/>
</dbReference>
<evidence type="ECO:0000313" key="4">
    <source>
        <dbReference type="EMBL" id="MBT1700803.1"/>
    </source>
</evidence>
<dbReference type="EMBL" id="JAHESF010000048">
    <property type="protein sequence ID" value="MBT1700803.1"/>
    <property type="molecule type" value="Genomic_DNA"/>
</dbReference>
<evidence type="ECO:0000259" key="3">
    <source>
        <dbReference type="PROSITE" id="PS50110"/>
    </source>
</evidence>
<name>A0AAP2DQT6_9BACT</name>
<evidence type="ECO:0000313" key="5">
    <source>
        <dbReference type="Proteomes" id="UP001319200"/>
    </source>
</evidence>
<dbReference type="SUPFAM" id="SSF52172">
    <property type="entry name" value="CheY-like"/>
    <property type="match status" value="1"/>
</dbReference>
<protein>
    <submittedName>
        <fullName evidence="4">Response regulator</fullName>
    </submittedName>
</protein>
<dbReference type="AlphaFoldDB" id="A0AAP2DQT6"/>
<dbReference type="Proteomes" id="UP001319200">
    <property type="component" value="Unassembled WGS sequence"/>
</dbReference>
<evidence type="ECO:0000256" key="2">
    <source>
        <dbReference type="PROSITE-ProRule" id="PRU00169"/>
    </source>
</evidence>
<evidence type="ECO:0000256" key="1">
    <source>
        <dbReference type="ARBA" id="ARBA00022553"/>
    </source>
</evidence>
<dbReference type="RefSeq" id="WP_254169491.1">
    <property type="nucleotide sequence ID" value="NZ_JAHESF010000048.1"/>
</dbReference>
<dbReference type="Gene3D" id="3.40.50.2300">
    <property type="match status" value="1"/>
</dbReference>
<accession>A0AAP2DQT6</accession>
<dbReference type="GO" id="GO:0000160">
    <property type="term" value="P:phosphorelay signal transduction system"/>
    <property type="evidence" value="ECO:0007669"/>
    <property type="project" value="InterPro"/>
</dbReference>
<keyword evidence="5" id="KW-1185">Reference proteome</keyword>